<reference evidence="1 2" key="1">
    <citation type="submission" date="2015-01" db="EMBL/GenBank/DDBJ databases">
        <title>Evolution of Trichinella species and genotypes.</title>
        <authorList>
            <person name="Korhonen P.K."/>
            <person name="Edoardo P."/>
            <person name="Giuseppe L.R."/>
            <person name="Gasser R.B."/>
        </authorList>
    </citation>
    <scope>NUCLEOTIDE SEQUENCE [LARGE SCALE GENOMIC DNA]</scope>
    <source>
        <strain evidence="1">ISS120</strain>
    </source>
</reference>
<keyword evidence="2" id="KW-1185">Reference proteome</keyword>
<dbReference type="EMBL" id="JYDI01000119">
    <property type="protein sequence ID" value="KRY51688.1"/>
    <property type="molecule type" value="Genomic_DNA"/>
</dbReference>
<sequence length="84" mass="9652">MLYVHISIDQSSATYQRTVNQKKGAKFGGNGTRMSLEYPEMNISSSNRMKNNLHEDENLNCKESLKIRELIEEPITKVVHREGL</sequence>
<comment type="caution">
    <text evidence="1">The sequence shown here is derived from an EMBL/GenBank/DDBJ whole genome shotgun (WGS) entry which is preliminary data.</text>
</comment>
<organism evidence="1 2">
    <name type="scientific">Trichinella britovi</name>
    <name type="common">Parasitic roundworm</name>
    <dbReference type="NCBI Taxonomy" id="45882"/>
    <lineage>
        <taxon>Eukaryota</taxon>
        <taxon>Metazoa</taxon>
        <taxon>Ecdysozoa</taxon>
        <taxon>Nematoda</taxon>
        <taxon>Enoplea</taxon>
        <taxon>Dorylaimia</taxon>
        <taxon>Trichinellida</taxon>
        <taxon>Trichinellidae</taxon>
        <taxon>Trichinella</taxon>
    </lineage>
</organism>
<dbReference type="Proteomes" id="UP000054653">
    <property type="component" value="Unassembled WGS sequence"/>
</dbReference>
<protein>
    <submittedName>
        <fullName evidence="1">Uncharacterized protein</fullName>
    </submittedName>
</protein>
<proteinExistence type="predicted"/>
<gene>
    <name evidence="1" type="ORF">T03_10100</name>
</gene>
<accession>A0A0V1CRB2</accession>
<evidence type="ECO:0000313" key="1">
    <source>
        <dbReference type="EMBL" id="KRY51688.1"/>
    </source>
</evidence>
<dbReference type="AlphaFoldDB" id="A0A0V1CRB2"/>
<name>A0A0V1CRB2_TRIBR</name>
<evidence type="ECO:0000313" key="2">
    <source>
        <dbReference type="Proteomes" id="UP000054653"/>
    </source>
</evidence>